<organism evidence="1 2">
    <name type="scientific">Gnathostoma spinigerum</name>
    <dbReference type="NCBI Taxonomy" id="75299"/>
    <lineage>
        <taxon>Eukaryota</taxon>
        <taxon>Metazoa</taxon>
        <taxon>Ecdysozoa</taxon>
        <taxon>Nematoda</taxon>
        <taxon>Chromadorea</taxon>
        <taxon>Rhabditida</taxon>
        <taxon>Spirurina</taxon>
        <taxon>Gnathostomatomorpha</taxon>
        <taxon>Gnathostomatoidea</taxon>
        <taxon>Gnathostomatidae</taxon>
        <taxon>Gnathostoma</taxon>
    </lineage>
</organism>
<accession>A0ABD6ES32</accession>
<dbReference type="InterPro" id="IPR044929">
    <property type="entry name" value="DNA/RNA_non-sp_Endonuclease_sf"/>
</dbReference>
<dbReference type="EMBL" id="JBGFUD010009715">
    <property type="protein sequence ID" value="MFH4982623.1"/>
    <property type="molecule type" value="Genomic_DNA"/>
</dbReference>
<gene>
    <name evidence="1" type="ORF">AB6A40_009332</name>
</gene>
<comment type="caution">
    <text evidence="1">The sequence shown here is derived from an EMBL/GenBank/DDBJ whole genome shotgun (WGS) entry which is preliminary data.</text>
</comment>
<dbReference type="InterPro" id="IPR044925">
    <property type="entry name" value="His-Me_finger_sf"/>
</dbReference>
<reference evidence="1 2" key="1">
    <citation type="submission" date="2024-08" db="EMBL/GenBank/DDBJ databases">
        <title>Gnathostoma spinigerum genome.</title>
        <authorList>
            <person name="Gonzalez-Bertolin B."/>
            <person name="Monzon S."/>
            <person name="Zaballos A."/>
            <person name="Jimenez P."/>
            <person name="Dekumyoy P."/>
            <person name="Varona S."/>
            <person name="Cuesta I."/>
            <person name="Sumanam S."/>
            <person name="Adisakwattana P."/>
            <person name="Gasser R.B."/>
            <person name="Hernandez-Gonzalez A."/>
            <person name="Young N.D."/>
            <person name="Perteguer M.J."/>
        </authorList>
    </citation>
    <scope>NUCLEOTIDE SEQUENCE [LARGE SCALE GENOMIC DNA]</scope>
    <source>
        <strain evidence="1">AL3</strain>
        <tissue evidence="1">Liver</tissue>
    </source>
</reference>
<evidence type="ECO:0000313" key="2">
    <source>
        <dbReference type="Proteomes" id="UP001608902"/>
    </source>
</evidence>
<name>A0ABD6ES32_9BILA</name>
<dbReference type="SUPFAM" id="SSF54060">
    <property type="entry name" value="His-Me finger endonucleases"/>
    <property type="match status" value="1"/>
</dbReference>
<dbReference type="Gene3D" id="3.40.570.10">
    <property type="entry name" value="Extracellular Endonuclease, subunit A"/>
    <property type="match status" value="1"/>
</dbReference>
<protein>
    <submittedName>
        <fullName evidence="1">Uncharacterized protein</fullName>
    </submittedName>
</protein>
<dbReference type="AlphaFoldDB" id="A0ABD6ES32"/>
<sequence length="142" mass="16302">MWSIIRKKIEGYLKEYGRLLVFAGPVYDFDYDGRRDKVAADKGSGSKFSDVFVVLLRCSKKGAGWIEDGTACVNAEDTRIVSYVLPHVKEDNNCLKEDEYLHDNVATIRDVERLTGLRFFSNPKKWPEKIALRLRTTFGTNF</sequence>
<keyword evidence="2" id="KW-1185">Reference proteome</keyword>
<proteinExistence type="predicted"/>
<evidence type="ECO:0000313" key="1">
    <source>
        <dbReference type="EMBL" id="MFH4982623.1"/>
    </source>
</evidence>
<dbReference type="Proteomes" id="UP001608902">
    <property type="component" value="Unassembled WGS sequence"/>
</dbReference>